<dbReference type="GO" id="GO:0045041">
    <property type="term" value="P:protein import into mitochondrial intermembrane space"/>
    <property type="evidence" value="ECO:0007669"/>
    <property type="project" value="InterPro"/>
</dbReference>
<dbReference type="InterPro" id="IPR039289">
    <property type="entry name" value="CHCHD4"/>
</dbReference>
<keyword evidence="10" id="KW-0676">Redox-active center</keyword>
<dbReference type="PROSITE" id="PS51808">
    <property type="entry name" value="CHCH"/>
    <property type="match status" value="1"/>
</dbReference>
<keyword evidence="7" id="KW-0811">Translocation</keyword>
<evidence type="ECO:0000256" key="12">
    <source>
        <dbReference type="SAM" id="MobiDB-lite"/>
    </source>
</evidence>
<dbReference type="InterPro" id="IPR010625">
    <property type="entry name" value="CHCH"/>
</dbReference>
<evidence type="ECO:0000256" key="10">
    <source>
        <dbReference type="ARBA" id="ARBA00023284"/>
    </source>
</evidence>
<evidence type="ECO:0000256" key="2">
    <source>
        <dbReference type="ARBA" id="ARBA00004164"/>
    </source>
</evidence>
<dbReference type="Pfam" id="PF06747">
    <property type="entry name" value="CHCH"/>
    <property type="match status" value="1"/>
</dbReference>
<evidence type="ECO:0000256" key="3">
    <source>
        <dbReference type="ARBA" id="ARBA00013714"/>
    </source>
</evidence>
<evidence type="ECO:0000256" key="5">
    <source>
        <dbReference type="ARBA" id="ARBA00022927"/>
    </source>
</evidence>
<keyword evidence="8" id="KW-0496">Mitochondrion</keyword>
<feature type="compositionally biased region" description="Low complexity" evidence="12">
    <location>
        <begin position="78"/>
        <end position="100"/>
    </location>
</feature>
<evidence type="ECO:0000256" key="8">
    <source>
        <dbReference type="ARBA" id="ARBA00023128"/>
    </source>
</evidence>
<dbReference type="AlphaFoldDB" id="A0A8H7Y838"/>
<evidence type="ECO:0000259" key="13">
    <source>
        <dbReference type="Pfam" id="PF06747"/>
    </source>
</evidence>
<evidence type="ECO:0000256" key="11">
    <source>
        <dbReference type="ARBA" id="ARBA00033150"/>
    </source>
</evidence>
<evidence type="ECO:0000256" key="1">
    <source>
        <dbReference type="ARBA" id="ARBA00001973"/>
    </source>
</evidence>
<reference evidence="14" key="1">
    <citation type="submission" date="2021-02" db="EMBL/GenBank/DDBJ databases">
        <title>Psilocybe cubensis genome.</title>
        <authorList>
            <person name="Mckernan K.J."/>
            <person name="Crawford S."/>
            <person name="Trippe A."/>
            <person name="Kane L.T."/>
            <person name="Mclaughlin S."/>
        </authorList>
    </citation>
    <scope>NUCLEOTIDE SEQUENCE [LARGE SCALE GENOMIC DNA]</scope>
    <source>
        <strain evidence="14">MGC-MH-2018</strain>
    </source>
</reference>
<organism evidence="14">
    <name type="scientific">Psilocybe cubensis</name>
    <name type="common">Psychedelic mushroom</name>
    <name type="synonym">Stropharia cubensis</name>
    <dbReference type="NCBI Taxonomy" id="181762"/>
    <lineage>
        <taxon>Eukaryota</taxon>
        <taxon>Fungi</taxon>
        <taxon>Dikarya</taxon>
        <taxon>Basidiomycota</taxon>
        <taxon>Agaricomycotina</taxon>
        <taxon>Agaricomycetes</taxon>
        <taxon>Agaricomycetidae</taxon>
        <taxon>Agaricales</taxon>
        <taxon>Agaricineae</taxon>
        <taxon>Strophariaceae</taxon>
        <taxon>Psilocybe</taxon>
    </lineage>
</organism>
<feature type="region of interest" description="Disordered" evidence="12">
    <location>
        <begin position="206"/>
        <end position="256"/>
    </location>
</feature>
<accession>A0A8H7Y838</accession>
<feature type="compositionally biased region" description="Polar residues" evidence="12">
    <location>
        <begin position="105"/>
        <end position="114"/>
    </location>
</feature>
<gene>
    <name evidence="14" type="ORF">JR316_002378</name>
</gene>
<evidence type="ECO:0000256" key="6">
    <source>
        <dbReference type="ARBA" id="ARBA00023002"/>
    </source>
</evidence>
<name>A0A8H7Y838_PSICU</name>
<feature type="compositionally biased region" description="Basic and acidic residues" evidence="12">
    <location>
        <begin position="216"/>
        <end position="229"/>
    </location>
</feature>
<protein>
    <recommendedName>
        <fullName evidence="3">Mitochondrial intermembrane space import and assembly protein 40</fullName>
    </recommendedName>
    <alternativeName>
        <fullName evidence="11">Mitochondrial import inner membrane translocase TIM40</fullName>
    </alternativeName>
</protein>
<comment type="subcellular location">
    <subcellularLocation>
        <location evidence="2">Mitochondrion inner membrane</location>
        <topology evidence="2">Single-pass type II membrane protein</topology>
        <orientation evidence="2">Intermembrane side</orientation>
    </subcellularLocation>
</comment>
<evidence type="ECO:0000256" key="7">
    <source>
        <dbReference type="ARBA" id="ARBA00023010"/>
    </source>
</evidence>
<feature type="compositionally biased region" description="Acidic residues" evidence="12">
    <location>
        <begin position="206"/>
        <end position="215"/>
    </location>
</feature>
<dbReference type="EMBL" id="JAFIQS010000002">
    <property type="protein sequence ID" value="KAG5172875.1"/>
    <property type="molecule type" value="Genomic_DNA"/>
</dbReference>
<dbReference type="GO" id="GO:0015035">
    <property type="term" value="F:protein-disulfide reductase activity"/>
    <property type="evidence" value="ECO:0007669"/>
    <property type="project" value="InterPro"/>
</dbReference>
<dbReference type="PANTHER" id="PTHR21622:SF0">
    <property type="entry name" value="COILED-COIL-HELIX-COILED-COIL-HELIX DOMAIN CONTAINING 4"/>
    <property type="match status" value="1"/>
</dbReference>
<proteinExistence type="predicted"/>
<dbReference type="PANTHER" id="PTHR21622">
    <property type="entry name" value="COILED-COIL-HELIX-COILED-COIL-HELIX DOMAIN CONTAINING 4"/>
    <property type="match status" value="1"/>
</dbReference>
<keyword evidence="5" id="KW-0653">Protein transport</keyword>
<comment type="cofactor">
    <cofactor evidence="1">
        <name>Cu(2+)</name>
        <dbReference type="ChEBI" id="CHEBI:29036"/>
    </cofactor>
</comment>
<keyword evidence="9" id="KW-1015">Disulfide bond</keyword>
<dbReference type="GO" id="GO:0005758">
    <property type="term" value="C:mitochondrial intermembrane space"/>
    <property type="evidence" value="ECO:0007669"/>
    <property type="project" value="TreeGrafter"/>
</dbReference>
<dbReference type="Gene3D" id="1.10.287.2900">
    <property type="match status" value="1"/>
</dbReference>
<evidence type="ECO:0000313" key="14">
    <source>
        <dbReference type="EMBL" id="KAG5172875.1"/>
    </source>
</evidence>
<feature type="domain" description="CHCH" evidence="13">
    <location>
        <begin position="161"/>
        <end position="196"/>
    </location>
</feature>
<keyword evidence="4" id="KW-0813">Transport</keyword>
<dbReference type="GO" id="GO:0005743">
    <property type="term" value="C:mitochondrial inner membrane"/>
    <property type="evidence" value="ECO:0007669"/>
    <property type="project" value="UniProtKB-SubCell"/>
</dbReference>
<keyword evidence="6" id="KW-0560">Oxidoreductase</keyword>
<evidence type="ECO:0000256" key="4">
    <source>
        <dbReference type="ARBA" id="ARBA00022448"/>
    </source>
</evidence>
<feature type="region of interest" description="Disordered" evidence="12">
    <location>
        <begin position="59"/>
        <end position="142"/>
    </location>
</feature>
<sequence length="256" mass="27142">MFSRFARLPLRRCLHTSQRPATAPVSLGKAARSVLCASAVATAYLAWHMSREANELALDSPLTSRSTEKHPASNATRPVHAPLVPAPSASSSDSDAFVPDEPSDTADTTLTPSDPQGEIPASDGDVPPTGGQPAASGAFNPETGEINWDCPCLGGMAHGPCGPEFREAFSCFVFSEAEPKGINCVEKFQNMQNCFRAHPEVYADEIMDDDDEPADVDSRDHSDVSKNQEESPSELATTSKPHIDATPAASVTTDSS</sequence>
<evidence type="ECO:0000256" key="9">
    <source>
        <dbReference type="ARBA" id="ARBA00023157"/>
    </source>
</evidence>
<comment type="caution">
    <text evidence="14">The sequence shown here is derived from an EMBL/GenBank/DDBJ whole genome shotgun (WGS) entry which is preliminary data.</text>
</comment>
<dbReference type="OrthoDB" id="7481291at2759"/>